<dbReference type="RefSeq" id="WP_378488224.1">
    <property type="nucleotide sequence ID" value="NZ_JBHUFB010000022.1"/>
</dbReference>
<comment type="caution">
    <text evidence="2">The sequence shown here is derived from an EMBL/GenBank/DDBJ whole genome shotgun (WGS) entry which is preliminary data.</text>
</comment>
<dbReference type="PROSITE" id="PS50943">
    <property type="entry name" value="HTH_CROC1"/>
    <property type="match status" value="1"/>
</dbReference>
<organism evidence="2 3">
    <name type="scientific">Rhodococcus gannanensis</name>
    <dbReference type="NCBI Taxonomy" id="1960308"/>
    <lineage>
        <taxon>Bacteria</taxon>
        <taxon>Bacillati</taxon>
        <taxon>Actinomycetota</taxon>
        <taxon>Actinomycetes</taxon>
        <taxon>Mycobacteriales</taxon>
        <taxon>Nocardiaceae</taxon>
        <taxon>Rhodococcus</taxon>
    </lineage>
</organism>
<dbReference type="EMBL" id="JBHUFB010000022">
    <property type="protein sequence ID" value="MFD1815771.1"/>
    <property type="molecule type" value="Genomic_DNA"/>
</dbReference>
<name>A0ABW4PCM5_9NOCA</name>
<dbReference type="CDD" id="cd00093">
    <property type="entry name" value="HTH_XRE"/>
    <property type="match status" value="1"/>
</dbReference>
<dbReference type="Pfam" id="PF17765">
    <property type="entry name" value="MLTR_LBD"/>
    <property type="match status" value="1"/>
</dbReference>
<dbReference type="InterPro" id="IPR041413">
    <property type="entry name" value="MLTR_LBD"/>
</dbReference>
<dbReference type="SUPFAM" id="SSF47413">
    <property type="entry name" value="lambda repressor-like DNA-binding domains"/>
    <property type="match status" value="1"/>
</dbReference>
<proteinExistence type="predicted"/>
<dbReference type="PANTHER" id="PTHR35010">
    <property type="entry name" value="BLL4672 PROTEIN-RELATED"/>
    <property type="match status" value="1"/>
</dbReference>
<accession>A0ABW4PCM5</accession>
<sequence>MTTLAETDRPIGTLLRHWRERRRMSQLQLAGLAEVSARHVSFLETGRSRPTRAMLLRLSEQLDIPLRERNSLLLAGGFAPAYPEHALGDVPMAAVADAIGQILHAHLPAPAVVVDRHWQMVDGNDAVALLVEGCSPRLLEPPVNVLRLSLHPDGMAPRIANLGQWRAHLLHRLDHQIAVTGDDVLADLAVELADYPCEDPAGPPEPGALVVPIRIRTDAGELAFLSTTTVFGTPLDVTVAELAVETFHPADAATADALQRHER</sequence>
<evidence type="ECO:0000259" key="1">
    <source>
        <dbReference type="PROSITE" id="PS50943"/>
    </source>
</evidence>
<dbReference type="InterPro" id="IPR001387">
    <property type="entry name" value="Cro/C1-type_HTH"/>
</dbReference>
<dbReference type="SMART" id="SM00530">
    <property type="entry name" value="HTH_XRE"/>
    <property type="match status" value="1"/>
</dbReference>
<dbReference type="InterPro" id="IPR010982">
    <property type="entry name" value="Lambda_DNA-bd_dom_sf"/>
</dbReference>
<dbReference type="Pfam" id="PF13560">
    <property type="entry name" value="HTH_31"/>
    <property type="match status" value="1"/>
</dbReference>
<protein>
    <submittedName>
        <fullName evidence="2">Helix-turn-helix domain-containing protein</fullName>
    </submittedName>
</protein>
<dbReference type="PANTHER" id="PTHR35010:SF4">
    <property type="entry name" value="BLL5781 PROTEIN"/>
    <property type="match status" value="1"/>
</dbReference>
<dbReference type="Proteomes" id="UP001597286">
    <property type="component" value="Unassembled WGS sequence"/>
</dbReference>
<dbReference type="Gene3D" id="1.10.260.40">
    <property type="entry name" value="lambda repressor-like DNA-binding domains"/>
    <property type="match status" value="1"/>
</dbReference>
<dbReference type="Gene3D" id="3.30.450.180">
    <property type="match status" value="1"/>
</dbReference>
<evidence type="ECO:0000313" key="3">
    <source>
        <dbReference type="Proteomes" id="UP001597286"/>
    </source>
</evidence>
<evidence type="ECO:0000313" key="2">
    <source>
        <dbReference type="EMBL" id="MFD1815771.1"/>
    </source>
</evidence>
<reference evidence="3" key="1">
    <citation type="journal article" date="2019" name="Int. J. Syst. Evol. Microbiol.">
        <title>The Global Catalogue of Microorganisms (GCM) 10K type strain sequencing project: providing services to taxonomists for standard genome sequencing and annotation.</title>
        <authorList>
            <consortium name="The Broad Institute Genomics Platform"/>
            <consortium name="The Broad Institute Genome Sequencing Center for Infectious Disease"/>
            <person name="Wu L."/>
            <person name="Ma J."/>
        </authorList>
    </citation>
    <scope>NUCLEOTIDE SEQUENCE [LARGE SCALE GENOMIC DNA]</scope>
    <source>
        <strain evidence="3">DT72</strain>
    </source>
</reference>
<feature type="domain" description="HTH cro/C1-type" evidence="1">
    <location>
        <begin position="15"/>
        <end position="69"/>
    </location>
</feature>
<keyword evidence="3" id="KW-1185">Reference proteome</keyword>
<gene>
    <name evidence="2" type="ORF">ACFSJG_26440</name>
</gene>